<keyword evidence="4" id="KW-1185">Reference proteome</keyword>
<gene>
    <name evidence="2" type="ORF">GCM10023169_04470</name>
    <name evidence="3" type="ORF">GCM10023169_12080</name>
</gene>
<comment type="caution">
    <text evidence="3">The sequence shown here is derived from an EMBL/GenBank/DDBJ whole genome shotgun (WGS) entry which is preliminary data.</text>
</comment>
<evidence type="ECO:0000313" key="2">
    <source>
        <dbReference type="EMBL" id="GAA4416782.1"/>
    </source>
</evidence>
<accession>A0ABP8L161</accession>
<name>A0ABP8L161_9MICO</name>
<reference evidence="4" key="2">
    <citation type="journal article" date="2019" name="Int. J. Syst. Evol. Microbiol.">
        <title>The Global Catalogue of Microorganisms (GCM) 10K type strain sequencing project: providing services to taxonomists for standard genome sequencing and annotation.</title>
        <authorList>
            <consortium name="The Broad Institute Genomics Platform"/>
            <consortium name="The Broad Institute Genome Sequencing Center for Infectious Disease"/>
            <person name="Wu L."/>
            <person name="Ma J."/>
        </authorList>
    </citation>
    <scope>NUCLEOTIDE SEQUENCE [LARGE SCALE GENOMIC DNA]</scope>
    <source>
        <strain evidence="4">JCM 17810</strain>
    </source>
</reference>
<evidence type="ECO:0000313" key="3">
    <source>
        <dbReference type="EMBL" id="GAA4420327.1"/>
    </source>
</evidence>
<protein>
    <recommendedName>
        <fullName evidence="1">DUF4097 domain-containing protein</fullName>
    </recommendedName>
</protein>
<feature type="domain" description="DUF4097" evidence="1">
    <location>
        <begin position="28"/>
        <end position="225"/>
    </location>
</feature>
<dbReference type="InterPro" id="IPR025164">
    <property type="entry name" value="Toastrack_DUF4097"/>
</dbReference>
<dbReference type="EMBL" id="BAABGN010000002">
    <property type="protein sequence ID" value="GAA4416782.1"/>
    <property type="molecule type" value="Genomic_DNA"/>
</dbReference>
<dbReference type="RefSeq" id="WP_345214863.1">
    <property type="nucleotide sequence ID" value="NZ_BAABGN010000002.1"/>
</dbReference>
<sequence length="270" mass="27698">MATRSWIVSGPSQHQLDGVTRLRVQLVAGSVDVRTHDDPHVWVDVTDLRGNPLELTVENGRLTVGYPSIGWDGWVKRLRSYSSSDSARLTVRVPRGTAVTAATASADAYVADLAEDIHLNTATGALVVTGSRGAASLRSASSDITVSGHDGPVTATTAAGRVSLGGDLPRADVNSVSGFVEVRSTAQTSKVGVGTVSGDMLVALPAGTGVSLTARSLTGAVRLDGADRKASGFGATTLEDRTDGGICFLTSRSVSGSLDVTRTPTALPGT</sequence>
<reference evidence="3" key="3">
    <citation type="submission" date="2023-12" db="EMBL/GenBank/DDBJ databases">
        <authorList>
            <person name="Sun Q."/>
            <person name="Inoue M."/>
        </authorList>
    </citation>
    <scope>NUCLEOTIDE SEQUENCE</scope>
    <source>
        <strain evidence="3">JCM 17810</strain>
    </source>
</reference>
<organism evidence="3 4">
    <name type="scientific">Georgenia halophila</name>
    <dbReference type="NCBI Taxonomy" id="620889"/>
    <lineage>
        <taxon>Bacteria</taxon>
        <taxon>Bacillati</taxon>
        <taxon>Actinomycetota</taxon>
        <taxon>Actinomycetes</taxon>
        <taxon>Micrococcales</taxon>
        <taxon>Bogoriellaceae</taxon>
        <taxon>Georgenia</taxon>
    </lineage>
</organism>
<evidence type="ECO:0000259" key="1">
    <source>
        <dbReference type="Pfam" id="PF13349"/>
    </source>
</evidence>
<dbReference type="Proteomes" id="UP001500622">
    <property type="component" value="Unassembled WGS sequence"/>
</dbReference>
<evidence type="ECO:0000313" key="4">
    <source>
        <dbReference type="Proteomes" id="UP001500622"/>
    </source>
</evidence>
<proteinExistence type="predicted"/>
<dbReference type="Pfam" id="PF13349">
    <property type="entry name" value="DUF4097"/>
    <property type="match status" value="1"/>
</dbReference>
<dbReference type="EMBL" id="BAABGN010000004">
    <property type="protein sequence ID" value="GAA4420327.1"/>
    <property type="molecule type" value="Genomic_DNA"/>
</dbReference>
<reference evidence="3" key="1">
    <citation type="journal article" date="2014" name="Int. J. Syst. Evol. Microbiol.">
        <title>Complete genome of a new Firmicutes species belonging to the dominant human colonic microbiota ('Ruminococcus bicirculans') reveals two chromosomes and a selective capacity to utilize plant glucans.</title>
        <authorList>
            <consortium name="NISC Comparative Sequencing Program"/>
            <person name="Wegmann U."/>
            <person name="Louis P."/>
            <person name="Goesmann A."/>
            <person name="Henrissat B."/>
            <person name="Duncan S.H."/>
            <person name="Flint H.J."/>
        </authorList>
    </citation>
    <scope>NUCLEOTIDE SEQUENCE</scope>
    <source>
        <strain evidence="3">JCM 17810</strain>
    </source>
</reference>